<comment type="caution">
    <text evidence="1">The sequence shown here is derived from an EMBL/GenBank/DDBJ whole genome shotgun (WGS) entry which is preliminary data.</text>
</comment>
<sequence length="59" mass="6841">MSLQLHEIHPSDSRHEIWDSGTLSNAITTHEVRMVDRHKPSSKKCLFNKQDAKTQQLQT</sequence>
<reference evidence="1 2" key="1">
    <citation type="journal article" date="2017" name="Front. Genet.">
        <title>Draft sequencing of the heterozygous diploid genome of Satsuma (Citrus unshiu Marc.) using a hybrid assembly approach.</title>
        <authorList>
            <person name="Shimizu T."/>
            <person name="Tanizawa Y."/>
            <person name="Mochizuki T."/>
            <person name="Nagasaki H."/>
            <person name="Yoshioka T."/>
            <person name="Toyoda A."/>
            <person name="Fujiyama A."/>
            <person name="Kaminuma E."/>
            <person name="Nakamura Y."/>
        </authorList>
    </citation>
    <scope>NUCLEOTIDE SEQUENCE [LARGE SCALE GENOMIC DNA]</scope>
    <source>
        <strain evidence="2">cv. Miyagawa wase</strain>
    </source>
</reference>
<dbReference type="AlphaFoldDB" id="A0A2H5QVQ9"/>
<dbReference type="Proteomes" id="UP000236630">
    <property type="component" value="Unassembled WGS sequence"/>
</dbReference>
<keyword evidence="2" id="KW-1185">Reference proteome</keyword>
<organism evidence="1 2">
    <name type="scientific">Citrus unshiu</name>
    <name type="common">Satsuma mandarin</name>
    <name type="synonym">Citrus nobilis var. unshiu</name>
    <dbReference type="NCBI Taxonomy" id="55188"/>
    <lineage>
        <taxon>Eukaryota</taxon>
        <taxon>Viridiplantae</taxon>
        <taxon>Streptophyta</taxon>
        <taxon>Embryophyta</taxon>
        <taxon>Tracheophyta</taxon>
        <taxon>Spermatophyta</taxon>
        <taxon>Magnoliopsida</taxon>
        <taxon>eudicotyledons</taxon>
        <taxon>Gunneridae</taxon>
        <taxon>Pentapetalae</taxon>
        <taxon>rosids</taxon>
        <taxon>malvids</taxon>
        <taxon>Sapindales</taxon>
        <taxon>Rutaceae</taxon>
        <taxon>Aurantioideae</taxon>
        <taxon>Citrus</taxon>
    </lineage>
</organism>
<proteinExistence type="predicted"/>
<protein>
    <submittedName>
        <fullName evidence="1">Uncharacterized protein</fullName>
    </submittedName>
</protein>
<evidence type="ECO:0000313" key="1">
    <source>
        <dbReference type="EMBL" id="GAY68714.1"/>
    </source>
</evidence>
<name>A0A2H5QVQ9_CITUN</name>
<gene>
    <name evidence="1" type="ORF">CUMW_266300</name>
</gene>
<dbReference type="EMBL" id="BDQV01000961">
    <property type="protein sequence ID" value="GAY68714.1"/>
    <property type="molecule type" value="Genomic_DNA"/>
</dbReference>
<evidence type="ECO:0000313" key="2">
    <source>
        <dbReference type="Proteomes" id="UP000236630"/>
    </source>
</evidence>
<accession>A0A2H5QVQ9</accession>